<keyword evidence="8" id="KW-0675">Receptor</keyword>
<reference evidence="12 14" key="1">
    <citation type="journal article" date="2009" name="PLoS Biol.">
        <title>Lineage-specific biology revealed by a finished genome assembly of the mouse.</title>
        <authorList>
            <consortium name="Mouse Genome Sequencing Consortium"/>
            <person name="Church D.M."/>
            <person name="Goodstadt L."/>
            <person name="Hillier L.W."/>
            <person name="Zody M.C."/>
            <person name="Goldstein S."/>
            <person name="She X."/>
            <person name="Bult C.J."/>
            <person name="Agarwala R."/>
            <person name="Cherry J.L."/>
            <person name="DiCuccio M."/>
            <person name="Hlavina W."/>
            <person name="Kapustin Y."/>
            <person name="Meric P."/>
            <person name="Maglott D."/>
            <person name="Birtle Z."/>
            <person name="Marques A.C."/>
            <person name="Graves T."/>
            <person name="Zhou S."/>
            <person name="Teague B."/>
            <person name="Potamousis K."/>
            <person name="Churas C."/>
            <person name="Place M."/>
            <person name="Herschleb J."/>
            <person name="Runnheim R."/>
            <person name="Forrest D."/>
            <person name="Amos-Landgraf J."/>
            <person name="Schwartz D.C."/>
            <person name="Cheng Z."/>
            <person name="Lindblad-Toh K."/>
            <person name="Eichler E.E."/>
            <person name="Ponting C.P."/>
        </authorList>
    </citation>
    <scope>NUCLEOTIDE SEQUENCE [LARGE SCALE GENOMIC DNA]</scope>
    <source>
        <strain evidence="12 14">C57BL/6J</strain>
    </source>
</reference>
<dbReference type="VEuPathDB" id="HostDB:ENSMUSG00000110105"/>
<evidence type="ECO:0000256" key="2">
    <source>
        <dbReference type="ARBA" id="ARBA00022475"/>
    </source>
</evidence>
<evidence type="ECO:0000256" key="1">
    <source>
        <dbReference type="ARBA" id="ARBA00004651"/>
    </source>
</evidence>
<dbReference type="FunFam" id="2.10.50.30:FF:000004">
    <property type="entry name" value="Taste receptor type 1 member 3-like protein"/>
    <property type="match status" value="1"/>
</dbReference>
<keyword evidence="2" id="KW-1003">Cell membrane</keyword>
<dbReference type="InterPro" id="IPR000068">
    <property type="entry name" value="GPCR_3_Ca_sens_rcpt-rel"/>
</dbReference>
<keyword evidence="7" id="KW-0472">Membrane</keyword>
<dbReference type="AlphaFoldDB" id="A0A1B0GRQ2"/>
<dbReference type="GO" id="GO:0005886">
    <property type="term" value="C:plasma membrane"/>
    <property type="evidence" value="ECO:0007669"/>
    <property type="project" value="UniProtKB-SubCell"/>
</dbReference>
<keyword evidence="4" id="KW-0732">Signal</keyword>
<dbReference type="MGI" id="MGI:5804959">
    <property type="gene designation" value="Gm45844"/>
</dbReference>
<dbReference type="InterPro" id="IPR028082">
    <property type="entry name" value="Peripla_BP_I"/>
</dbReference>
<evidence type="ECO:0000259" key="11">
    <source>
        <dbReference type="Pfam" id="PF07562"/>
    </source>
</evidence>
<reference evidence="12 14" key="2">
    <citation type="journal article" date="2011" name="PLoS Biol.">
        <title>Modernizing reference genome assemblies.</title>
        <authorList>
            <person name="Church D.M."/>
            <person name="Schneider V.A."/>
            <person name="Graves T."/>
            <person name="Auger K."/>
            <person name="Cunningham F."/>
            <person name="Bouk N."/>
            <person name="Chen H.C."/>
            <person name="Agarwala R."/>
            <person name="McLaren W.M."/>
            <person name="Ritchie G.R."/>
            <person name="Albracht D."/>
            <person name="Kremitzki M."/>
            <person name="Rock S."/>
            <person name="Kotkiewicz H."/>
            <person name="Kremitzki C."/>
            <person name="Wollam A."/>
            <person name="Trani L."/>
            <person name="Fulton L."/>
            <person name="Fulton R."/>
            <person name="Matthews L."/>
            <person name="Whitehead S."/>
            <person name="Chow W."/>
            <person name="Torrance J."/>
            <person name="Dunn M."/>
            <person name="Harden G."/>
            <person name="Threadgold G."/>
            <person name="Wood J."/>
            <person name="Collins J."/>
            <person name="Heath P."/>
            <person name="Griffiths G."/>
            <person name="Pelan S."/>
            <person name="Grafham D."/>
            <person name="Eichler E.E."/>
            <person name="Weinstock G."/>
            <person name="Mardis E.R."/>
            <person name="Wilson R.K."/>
            <person name="Howe K."/>
            <person name="Flicek P."/>
            <person name="Hubbard T."/>
        </authorList>
    </citation>
    <scope>NUCLEOTIDE SEQUENCE [LARGE SCALE GENOMIC DNA]</scope>
    <source>
        <strain evidence="12 14">C57BL/6J</strain>
    </source>
</reference>
<evidence type="ECO:0000256" key="8">
    <source>
        <dbReference type="ARBA" id="ARBA00023170"/>
    </source>
</evidence>
<keyword evidence="10" id="KW-0807">Transducer</keyword>
<organism evidence="12 14">
    <name type="scientific">Mus musculus</name>
    <name type="common">Mouse</name>
    <dbReference type="NCBI Taxonomy" id="10090"/>
    <lineage>
        <taxon>Eukaryota</taxon>
        <taxon>Metazoa</taxon>
        <taxon>Chordata</taxon>
        <taxon>Craniata</taxon>
        <taxon>Vertebrata</taxon>
        <taxon>Euteleostomi</taxon>
        <taxon>Mammalia</taxon>
        <taxon>Eutheria</taxon>
        <taxon>Euarchontoglires</taxon>
        <taxon>Glires</taxon>
        <taxon>Rodentia</taxon>
        <taxon>Myomorpha</taxon>
        <taxon>Muroidea</taxon>
        <taxon>Muridae</taxon>
        <taxon>Murinae</taxon>
        <taxon>Mus</taxon>
        <taxon>Mus</taxon>
    </lineage>
</organism>
<dbReference type="OMA" id="CCYGCNT"/>
<dbReference type="Bgee" id="ENSMUSG00000110105">
    <property type="expression patterns" value="Expressed in cortical plate and 59 other cell types or tissues"/>
</dbReference>
<name>A0A1B0GRQ2_MOUSE</name>
<sequence length="137" mass="15733">MAHSMDHLLFYPTMVHSFLRKTHFTNPLGDKVIMKQRVITQEDYDIFHFGNLSQHLGIKLKLGKFSPYFSHGRHFHLYVDMIEVATGSRKMPSSVCSAECSPGFRRLWKEGMAACCFVCSPCPENEISNETSEFLLL</sequence>
<dbReference type="PRINTS" id="PR01535">
    <property type="entry name" value="VOMERONASL2R"/>
</dbReference>
<keyword evidence="6" id="KW-0297">G-protein coupled receptor</keyword>
<dbReference type="RNAct" id="A0A1B0GRQ2">
    <property type="molecule type" value="protein"/>
</dbReference>
<dbReference type="Ensembl" id="ENSMUST00000210333.2">
    <property type="protein sequence ID" value="ENSMUSP00000147617.2"/>
    <property type="gene ID" value="ENSMUSG00000110105.2"/>
</dbReference>
<evidence type="ECO:0000256" key="6">
    <source>
        <dbReference type="ARBA" id="ARBA00023040"/>
    </source>
</evidence>
<dbReference type="GO" id="GO:0004930">
    <property type="term" value="F:G protein-coupled receptor activity"/>
    <property type="evidence" value="ECO:0007669"/>
    <property type="project" value="UniProtKB-KW"/>
</dbReference>
<accession>A0A1B0GRQ2</accession>
<evidence type="ECO:0000256" key="10">
    <source>
        <dbReference type="ARBA" id="ARBA00023224"/>
    </source>
</evidence>
<feature type="domain" description="GPCR family 3 nine cysteines" evidence="11">
    <location>
        <begin position="91"/>
        <end position="131"/>
    </location>
</feature>
<evidence type="ECO:0000256" key="4">
    <source>
        <dbReference type="ARBA" id="ARBA00022729"/>
    </source>
</evidence>
<dbReference type="Proteomes" id="UP000000589">
    <property type="component" value="Chromosome 7"/>
</dbReference>
<keyword evidence="5" id="KW-1133">Transmembrane helix</keyword>
<dbReference type="PANTHER" id="PTHR24061:SF436">
    <property type="entry name" value="EC2-V2R PHEROMONE RECEPTOR PROTEIN-RELATED"/>
    <property type="match status" value="1"/>
</dbReference>
<keyword evidence="3" id="KW-0812">Transmembrane</keyword>
<keyword evidence="14" id="KW-1185">Reference proteome</keyword>
<evidence type="ECO:0000256" key="9">
    <source>
        <dbReference type="ARBA" id="ARBA00023180"/>
    </source>
</evidence>
<dbReference type="InterPro" id="IPR011500">
    <property type="entry name" value="GPCR_3_9-Cys_dom"/>
</dbReference>
<evidence type="ECO:0000313" key="14">
    <source>
        <dbReference type="Proteomes" id="UP000000589"/>
    </source>
</evidence>
<dbReference type="InterPro" id="IPR038550">
    <property type="entry name" value="GPCR_3_9-Cys_sf"/>
</dbReference>
<dbReference type="AGR" id="MGI:5804959"/>
<comment type="subcellular location">
    <subcellularLocation>
        <location evidence="1">Cell membrane</location>
        <topology evidence="1">Multi-pass membrane protein</topology>
    </subcellularLocation>
</comment>
<dbReference type="Pfam" id="PF07562">
    <property type="entry name" value="NCD3G"/>
    <property type="match status" value="1"/>
</dbReference>
<dbReference type="SMR" id="A0A1B0GRQ2"/>
<evidence type="ECO:0000313" key="12">
    <source>
        <dbReference type="Ensembl" id="ENSMUSP00000147617.2"/>
    </source>
</evidence>
<keyword evidence="9" id="KW-0325">Glycoprotein</keyword>
<dbReference type="PANTHER" id="PTHR24061">
    <property type="entry name" value="CALCIUM-SENSING RECEPTOR-RELATED"/>
    <property type="match status" value="1"/>
</dbReference>
<evidence type="ECO:0000313" key="13">
    <source>
        <dbReference type="MGI" id="MGI:5804959"/>
    </source>
</evidence>
<dbReference type="SUPFAM" id="SSF53822">
    <property type="entry name" value="Periplasmic binding protein-like I"/>
    <property type="match status" value="1"/>
</dbReference>
<evidence type="ECO:0000256" key="7">
    <source>
        <dbReference type="ARBA" id="ARBA00023136"/>
    </source>
</evidence>
<protein>
    <submittedName>
        <fullName evidence="12">Predicted gene 45844</fullName>
    </submittedName>
</protein>
<proteinExistence type="predicted"/>
<reference evidence="12" key="3">
    <citation type="submission" date="2025-08" db="UniProtKB">
        <authorList>
            <consortium name="Ensembl"/>
        </authorList>
    </citation>
    <scope>IDENTIFICATION</scope>
    <source>
        <strain evidence="12">C57BL/6J</strain>
    </source>
</reference>
<dbReference type="ExpressionAtlas" id="A0A1B0GRQ2">
    <property type="expression patterns" value="baseline and differential"/>
</dbReference>
<reference evidence="12" key="4">
    <citation type="submission" date="2025-09" db="UniProtKB">
        <authorList>
            <consortium name="Ensembl"/>
        </authorList>
    </citation>
    <scope>IDENTIFICATION</scope>
    <source>
        <strain evidence="12">C57BL/6J</strain>
    </source>
</reference>
<evidence type="ECO:0000256" key="3">
    <source>
        <dbReference type="ARBA" id="ARBA00022692"/>
    </source>
</evidence>
<gene>
    <name evidence="12 13" type="primary">Gm45844</name>
</gene>
<dbReference type="Gene3D" id="2.10.50.30">
    <property type="entry name" value="GPCR, family 3, nine cysteines domain"/>
    <property type="match status" value="1"/>
</dbReference>
<dbReference type="InterPro" id="IPR004073">
    <property type="entry name" value="GPCR_3_vmron_rcpt_2"/>
</dbReference>
<dbReference type="Gene3D" id="3.40.50.2300">
    <property type="match status" value="2"/>
</dbReference>
<evidence type="ECO:0000256" key="5">
    <source>
        <dbReference type="ARBA" id="ARBA00022989"/>
    </source>
</evidence>